<keyword evidence="2" id="KW-1185">Reference proteome</keyword>
<name>A0A4Y2B3G8_ARAVE</name>
<comment type="caution">
    <text evidence="1">The sequence shown here is derived from an EMBL/GenBank/DDBJ whole genome shotgun (WGS) entry which is preliminary data.</text>
</comment>
<gene>
    <name evidence="1" type="ORF">AVEN_96101_1</name>
</gene>
<reference evidence="1 2" key="1">
    <citation type="journal article" date="2019" name="Sci. Rep.">
        <title>Orb-weaving spider Araneus ventricosus genome elucidates the spidroin gene catalogue.</title>
        <authorList>
            <person name="Kono N."/>
            <person name="Nakamura H."/>
            <person name="Ohtoshi R."/>
            <person name="Moran D.A.P."/>
            <person name="Shinohara A."/>
            <person name="Yoshida Y."/>
            <person name="Fujiwara M."/>
            <person name="Mori M."/>
            <person name="Tomita M."/>
            <person name="Arakawa K."/>
        </authorList>
    </citation>
    <scope>NUCLEOTIDE SEQUENCE [LARGE SCALE GENOMIC DNA]</scope>
</reference>
<sequence>MVHSDMMVIYSDHRGSRGATPQRIAIAVGGEGHQTRISNHFLPSLDGLHFPGQLGDKGLLSITESETADNHWWWEGGIIGRLTAAMQIARVDTVVKRGSGTR</sequence>
<dbReference type="OrthoDB" id="6414589at2759"/>
<proteinExistence type="predicted"/>
<dbReference type="Proteomes" id="UP000499080">
    <property type="component" value="Unassembled WGS sequence"/>
</dbReference>
<organism evidence="1 2">
    <name type="scientific">Araneus ventricosus</name>
    <name type="common">Orbweaver spider</name>
    <name type="synonym">Epeira ventricosa</name>
    <dbReference type="NCBI Taxonomy" id="182803"/>
    <lineage>
        <taxon>Eukaryota</taxon>
        <taxon>Metazoa</taxon>
        <taxon>Ecdysozoa</taxon>
        <taxon>Arthropoda</taxon>
        <taxon>Chelicerata</taxon>
        <taxon>Arachnida</taxon>
        <taxon>Araneae</taxon>
        <taxon>Araneomorphae</taxon>
        <taxon>Entelegynae</taxon>
        <taxon>Araneoidea</taxon>
        <taxon>Araneidae</taxon>
        <taxon>Araneus</taxon>
    </lineage>
</organism>
<accession>A0A4Y2B3G8</accession>
<dbReference type="AlphaFoldDB" id="A0A4Y2B3G8"/>
<protein>
    <submittedName>
        <fullName evidence="1">Uncharacterized protein</fullName>
    </submittedName>
</protein>
<evidence type="ECO:0000313" key="2">
    <source>
        <dbReference type="Proteomes" id="UP000499080"/>
    </source>
</evidence>
<evidence type="ECO:0000313" key="1">
    <source>
        <dbReference type="EMBL" id="GBL86882.1"/>
    </source>
</evidence>
<dbReference type="EMBL" id="BGPR01000050">
    <property type="protein sequence ID" value="GBL86882.1"/>
    <property type="molecule type" value="Genomic_DNA"/>
</dbReference>